<accession>A0ABS5NLG2</accession>
<reference evidence="1 2" key="1">
    <citation type="submission" date="2021-05" db="EMBL/GenBank/DDBJ databases">
        <title>Novel Bacillus species.</title>
        <authorList>
            <person name="Liu G."/>
        </authorList>
    </citation>
    <scope>NUCLEOTIDE SEQUENCE [LARGE SCALE GENOMIC DNA]</scope>
    <source>
        <strain evidence="1 2">FJAT-49705</strain>
    </source>
</reference>
<evidence type="ECO:0008006" key="3">
    <source>
        <dbReference type="Google" id="ProtNLM"/>
    </source>
</evidence>
<name>A0ABS5NLG2_9BACI</name>
<dbReference type="EMBL" id="JAGYPM010000001">
    <property type="protein sequence ID" value="MBS4188651.1"/>
    <property type="molecule type" value="Genomic_DNA"/>
</dbReference>
<evidence type="ECO:0000313" key="1">
    <source>
        <dbReference type="EMBL" id="MBS4188651.1"/>
    </source>
</evidence>
<dbReference type="RefSeq" id="WP_213100177.1">
    <property type="nucleotide sequence ID" value="NZ_JAGYPM010000001.1"/>
</dbReference>
<gene>
    <name evidence="1" type="ORF">KHA94_00255</name>
</gene>
<sequence length="116" mass="13395">MSLNSLIISTLTPLGFPVAFQALSPEEKALNPHTYITFFEYNQRGALFADDEEIKSAHSIQVDIWSKYNYSNLVKQVKGSLKKVGFTRIMETEFYEDEIEFYHKVIRFSFTQEGGI</sequence>
<keyword evidence="2" id="KW-1185">Reference proteome</keyword>
<dbReference type="Proteomes" id="UP000681027">
    <property type="component" value="Unassembled WGS sequence"/>
</dbReference>
<proteinExistence type="predicted"/>
<organism evidence="1 2">
    <name type="scientific">Cytobacillus citreus</name>
    <dbReference type="NCBI Taxonomy" id="2833586"/>
    <lineage>
        <taxon>Bacteria</taxon>
        <taxon>Bacillati</taxon>
        <taxon>Bacillota</taxon>
        <taxon>Bacilli</taxon>
        <taxon>Bacillales</taxon>
        <taxon>Bacillaceae</taxon>
        <taxon>Cytobacillus</taxon>
    </lineage>
</organism>
<comment type="caution">
    <text evidence="1">The sequence shown here is derived from an EMBL/GenBank/DDBJ whole genome shotgun (WGS) entry which is preliminary data.</text>
</comment>
<protein>
    <recommendedName>
        <fullName evidence="3">DUF3168 domain-containing protein</fullName>
    </recommendedName>
</protein>
<evidence type="ECO:0000313" key="2">
    <source>
        <dbReference type="Proteomes" id="UP000681027"/>
    </source>
</evidence>